<feature type="region of interest" description="Disordered" evidence="1">
    <location>
        <begin position="82"/>
        <end position="102"/>
    </location>
</feature>
<feature type="region of interest" description="Disordered" evidence="1">
    <location>
        <begin position="209"/>
        <end position="230"/>
    </location>
</feature>
<comment type="caution">
    <text evidence="3">The sequence shown here is derived from an EMBL/GenBank/DDBJ whole genome shotgun (WGS) entry which is preliminary data.</text>
</comment>
<evidence type="ECO:0000256" key="2">
    <source>
        <dbReference type="SAM" id="Phobius"/>
    </source>
</evidence>
<feature type="region of interest" description="Disordered" evidence="1">
    <location>
        <begin position="812"/>
        <end position="853"/>
    </location>
</feature>
<keyword evidence="2" id="KW-0812">Transmembrane</keyword>
<dbReference type="AlphaFoldDB" id="A0AAD9YP47"/>
<sequence length="1003" mass="110573">SRSATSVGDDGRLQVWDCNKPTFKHLQPPCASTTLPLGFRFEEASTKHSTTQQHSIARHKQQQHPVARVLPPKAHRTALSPLQPSAHTAHRPLPPRQAAPPPLPSHPLPSLLPPLAVVVVFVFVVVVLLLEKARYLAHHPSHTKYYVPLSRMSASFPPPPPSLLLPRIVVSRKRPLLSSLADWFALFLPQRRQAHFLYLLTPKETKQVQVQHHHNATRTDTTGTSQAPHSQYVPDGDHCFPSRLLLSDSQKRTGNPSHPDGTQTLFHCSSTFSCLCLCSSAARVGRKHISREKEGKKQEGPSTVLISFPFRLRPSISSTHTKQPTEASLSSRPRPDSPASYILITTKAPRNNSSTADIVRCAVKHRHTRCGEESPTCSIQLDQASTSATHLLHTHPTPLLLPGTSRTRHTGLSSHWAQSAIPSDSAFSSSTSRLSYAYCVHESNADYNQFELTINMFLHSGASLHGHEYSNKPTNAPQPARRRILLRSSLGASPLPRTSISNDDTNNLTTRPNRRLSLQNPVPAPRPSVRRNRPASDYFPRKDLSVRFEEQPTVVGEESQITLDGVSEDEGSLVSEVSDSSTVKRSKRSRRAARQGTNYLLAYPPPKLRTKQRRFVHLRPRLLLQLQQLSSDRRPMPAIDVLPSSTIAGTFMVPRLARQFPKMFRVKGQLGMNGLILARSEDYDTPGDDSDGDEKDLDKRDLVAVITPLHDDQAEIVLSDGAVWTATPTSNGSYDFVHVDEAGRATTARWAKRPARPLSTATCAAATTATTASADYKFTFSILDPQLRRHPVMATLTPANLEILDSYTTVSQSAGRYPPTRPFSMDMSGDNEPSQSPQSALSSTDRETHPVDEATGVLITITSVWVSLRHGQGWATATGTNATNTRPAHSRTMSNVTERARASTFPAMSSELCRPSSPPLAQQQVMAQLAPVMPKRTFSSGAAFMHRRQTKIGGEIATADNAMEADDLDGLKKAPEPIVLKRSFARKIRDWGHRITQRRAIAA</sequence>
<feature type="compositionally biased region" description="Polar residues" evidence="1">
    <location>
        <begin position="831"/>
        <end position="843"/>
    </location>
</feature>
<reference evidence="3" key="1">
    <citation type="submission" date="2023-02" db="EMBL/GenBank/DDBJ databases">
        <title>Colletotrichum kahawae CIFC_Que2 genome sequencing and assembly.</title>
        <authorList>
            <person name="Baroncelli R."/>
        </authorList>
    </citation>
    <scope>NUCLEOTIDE SEQUENCE</scope>
    <source>
        <strain evidence="3">CIFC_Que2</strain>
    </source>
</reference>
<feature type="compositionally biased region" description="Polar residues" evidence="1">
    <location>
        <begin position="218"/>
        <end position="229"/>
    </location>
</feature>
<keyword evidence="4" id="KW-1185">Reference proteome</keyword>
<feature type="region of interest" description="Disordered" evidence="1">
    <location>
        <begin position="877"/>
        <end position="896"/>
    </location>
</feature>
<protein>
    <submittedName>
        <fullName evidence="3">Uncharacterized protein</fullName>
    </submittedName>
</protein>
<feature type="region of interest" description="Disordered" evidence="1">
    <location>
        <begin position="44"/>
        <end position="65"/>
    </location>
</feature>
<dbReference type="EMBL" id="VYYT01000056">
    <property type="protein sequence ID" value="KAK2773515.1"/>
    <property type="molecule type" value="Genomic_DNA"/>
</dbReference>
<keyword evidence="2" id="KW-1133">Transmembrane helix</keyword>
<feature type="region of interest" description="Disordered" evidence="1">
    <location>
        <begin position="315"/>
        <end position="339"/>
    </location>
</feature>
<keyword evidence="2" id="KW-0472">Membrane</keyword>
<feature type="compositionally biased region" description="Polar residues" evidence="1">
    <location>
        <begin position="315"/>
        <end position="331"/>
    </location>
</feature>
<evidence type="ECO:0000256" key="1">
    <source>
        <dbReference type="SAM" id="MobiDB-lite"/>
    </source>
</evidence>
<evidence type="ECO:0000313" key="3">
    <source>
        <dbReference type="EMBL" id="KAK2773515.1"/>
    </source>
</evidence>
<accession>A0AAD9YP47</accession>
<feature type="transmembrane region" description="Helical" evidence="2">
    <location>
        <begin position="111"/>
        <end position="130"/>
    </location>
</feature>
<proteinExistence type="predicted"/>
<organism evidence="3 4">
    <name type="scientific">Colletotrichum kahawae</name>
    <name type="common">Coffee berry disease fungus</name>
    <dbReference type="NCBI Taxonomy" id="34407"/>
    <lineage>
        <taxon>Eukaryota</taxon>
        <taxon>Fungi</taxon>
        <taxon>Dikarya</taxon>
        <taxon>Ascomycota</taxon>
        <taxon>Pezizomycotina</taxon>
        <taxon>Sordariomycetes</taxon>
        <taxon>Hypocreomycetidae</taxon>
        <taxon>Glomerellales</taxon>
        <taxon>Glomerellaceae</taxon>
        <taxon>Colletotrichum</taxon>
        <taxon>Colletotrichum gloeosporioides species complex</taxon>
    </lineage>
</organism>
<evidence type="ECO:0000313" key="4">
    <source>
        <dbReference type="Proteomes" id="UP001281614"/>
    </source>
</evidence>
<feature type="compositionally biased region" description="Pro residues" evidence="1">
    <location>
        <begin position="92"/>
        <end position="102"/>
    </location>
</feature>
<gene>
    <name evidence="3" type="ORF">CKAH01_13555</name>
</gene>
<feature type="region of interest" description="Disordered" evidence="1">
    <location>
        <begin position="489"/>
        <end position="537"/>
    </location>
</feature>
<dbReference type="Proteomes" id="UP001281614">
    <property type="component" value="Unassembled WGS sequence"/>
</dbReference>
<feature type="non-terminal residue" evidence="3">
    <location>
        <position position="1003"/>
    </location>
</feature>
<feature type="compositionally biased region" description="Polar residues" evidence="1">
    <location>
        <begin position="496"/>
        <end position="520"/>
    </location>
</feature>
<name>A0AAD9YP47_COLKA</name>